<dbReference type="GO" id="GO:0016471">
    <property type="term" value="C:vacuolar proton-transporting V-type ATPase complex"/>
    <property type="evidence" value="ECO:0007669"/>
    <property type="project" value="TreeGrafter"/>
</dbReference>
<dbReference type="Proteomes" id="UP000234384">
    <property type="component" value="Unassembled WGS sequence"/>
</dbReference>
<feature type="transmembrane region" description="Helical" evidence="9">
    <location>
        <begin position="443"/>
        <end position="465"/>
    </location>
</feature>
<dbReference type="Gene3D" id="1.20.1460.20">
    <property type="match status" value="1"/>
</dbReference>
<feature type="transmembrane region" description="Helical" evidence="9">
    <location>
        <begin position="409"/>
        <end position="431"/>
    </location>
</feature>
<feature type="transmembrane region" description="Helical" evidence="9">
    <location>
        <begin position="564"/>
        <end position="583"/>
    </location>
</feature>
<feature type="coiled-coil region" evidence="8">
    <location>
        <begin position="112"/>
        <end position="142"/>
    </location>
</feature>
<evidence type="ECO:0000313" key="10">
    <source>
        <dbReference type="EMBL" id="PKY90755.1"/>
    </source>
</evidence>
<dbReference type="AlphaFoldDB" id="A0A2I1K5D2"/>
<proteinExistence type="inferred from homology"/>
<keyword evidence="7 9" id="KW-0472">Membrane</keyword>
<feature type="transmembrane region" description="Helical" evidence="9">
    <location>
        <begin position="589"/>
        <end position="613"/>
    </location>
</feature>
<dbReference type="PANTHER" id="PTHR11629:SF63">
    <property type="entry name" value="V-TYPE PROTON ATPASE SUBUNIT A"/>
    <property type="match status" value="1"/>
</dbReference>
<dbReference type="PANTHER" id="PTHR11629">
    <property type="entry name" value="VACUOLAR PROTON ATPASES"/>
    <property type="match status" value="1"/>
</dbReference>
<evidence type="ECO:0000256" key="4">
    <source>
        <dbReference type="ARBA" id="ARBA00022692"/>
    </source>
</evidence>
<accession>A0A2I1K5D2</accession>
<dbReference type="GO" id="GO:0033179">
    <property type="term" value="C:proton-transporting V-type ATPase, V0 domain"/>
    <property type="evidence" value="ECO:0007669"/>
    <property type="project" value="InterPro"/>
</dbReference>
<dbReference type="OrthoDB" id="9803814at2"/>
<keyword evidence="8" id="KW-0175">Coiled coil</keyword>
<evidence type="ECO:0000256" key="5">
    <source>
        <dbReference type="ARBA" id="ARBA00022989"/>
    </source>
</evidence>
<gene>
    <name evidence="10" type="ORF">CYJ57_00860</name>
</gene>
<evidence type="ECO:0000256" key="7">
    <source>
        <dbReference type="ARBA" id="ARBA00023136"/>
    </source>
</evidence>
<dbReference type="GO" id="GO:0046961">
    <property type="term" value="F:proton-transporting ATPase activity, rotational mechanism"/>
    <property type="evidence" value="ECO:0007669"/>
    <property type="project" value="InterPro"/>
</dbReference>
<dbReference type="EMBL" id="PKHE01000001">
    <property type="protein sequence ID" value="PKY90755.1"/>
    <property type="molecule type" value="Genomic_DNA"/>
</dbReference>
<organism evidence="10 11">
    <name type="scientific">Falseniella ignava</name>
    <dbReference type="NCBI Taxonomy" id="137730"/>
    <lineage>
        <taxon>Bacteria</taxon>
        <taxon>Bacillati</taxon>
        <taxon>Bacillota</taxon>
        <taxon>Bacilli</taxon>
        <taxon>Lactobacillales</taxon>
        <taxon>Aerococcaceae</taxon>
        <taxon>Falseniella</taxon>
    </lineage>
</organism>
<keyword evidence="4 9" id="KW-0812">Transmembrane</keyword>
<sequence length="651" mass="74572">MAISEMSKVLIIAEQSRKDLLLESLQEMKGTEIVPFTDLAEEDIEIFSHQDTQESSARYQYNEAVKALAILDRYRTPESLFTRLRRKRDTFTLDELEQHIHSLDFEGLTQAIYSLDNQLHEIEEKIKQLEDEEALLRQWSQLKVHPDELKELHYFSGVLGTIETEDYNDLVDQLHQITEDVFVQEVFYGQDRSGYLIVFPEESQKVILNKLQRLDFDPLNYQYTELPQVELERNLKQRKECFAQAKDIKASLGDFEEEYVQLSLIKEHYGNLVERQMASKLALDSAHLFVLKGWMESDRVDEQIHYLEQQLGQDGFVSYVEPVSDEDQPEDIPVQLRNHWFARPFEGLTKQYGIPLYGSLDPTPFYSFFQVLFFGLMSADLGYGLLLFIGTLFPILFFDLNDKTKQSLMSFNFMSVGTMAVGLFFGSFFGFDLPFKVMDITDQVIDVMLICVLIGIIHMLLAYALKAYLEARKGDYVRWYLDSMQWFLILVGILVMGANSILGWNNPSLQKVGLVLILGNIVGMFIVNIFTNGNPFIGFSLGLFGMIDVAGLVGDIVSYTRLTALGVAGANIGMAFNLIVSLLPPVLRFSVGILLFLALHGLNIFISFLGAYVHSMRLEFVEFFGKFFEGGGKEFKPLKPLEEEVWIESKK</sequence>
<keyword evidence="5 9" id="KW-1133">Transmembrane helix</keyword>
<dbReference type="Gene3D" id="3.30.70.2750">
    <property type="match status" value="1"/>
</dbReference>
<feature type="transmembrane region" description="Helical" evidence="9">
    <location>
        <begin position="485"/>
        <end position="505"/>
    </location>
</feature>
<protein>
    <submittedName>
        <fullName evidence="10">V-type ATP synthase subunit I</fullName>
    </submittedName>
</protein>
<dbReference type="RefSeq" id="WP_101953685.1">
    <property type="nucleotide sequence ID" value="NZ_PKHE01000001.1"/>
</dbReference>
<evidence type="ECO:0000313" key="11">
    <source>
        <dbReference type="Proteomes" id="UP000234384"/>
    </source>
</evidence>
<evidence type="ECO:0000256" key="9">
    <source>
        <dbReference type="SAM" id="Phobius"/>
    </source>
</evidence>
<evidence type="ECO:0000256" key="2">
    <source>
        <dbReference type="ARBA" id="ARBA00009904"/>
    </source>
</evidence>
<keyword evidence="6" id="KW-0406">Ion transport</keyword>
<comment type="subcellular location">
    <subcellularLocation>
        <location evidence="1">Membrane</location>
        <topology evidence="1">Multi-pass membrane protein</topology>
    </subcellularLocation>
</comment>
<comment type="caution">
    <text evidence="10">The sequence shown here is derived from an EMBL/GenBank/DDBJ whole genome shotgun (WGS) entry which is preliminary data.</text>
</comment>
<feature type="transmembrane region" description="Helical" evidence="9">
    <location>
        <begin position="536"/>
        <end position="557"/>
    </location>
</feature>
<dbReference type="GO" id="GO:0051117">
    <property type="term" value="F:ATPase binding"/>
    <property type="evidence" value="ECO:0007669"/>
    <property type="project" value="TreeGrafter"/>
</dbReference>
<evidence type="ECO:0000256" key="1">
    <source>
        <dbReference type="ARBA" id="ARBA00004141"/>
    </source>
</evidence>
<evidence type="ECO:0000256" key="8">
    <source>
        <dbReference type="SAM" id="Coils"/>
    </source>
</evidence>
<evidence type="ECO:0000256" key="6">
    <source>
        <dbReference type="ARBA" id="ARBA00023065"/>
    </source>
</evidence>
<comment type="similarity">
    <text evidence="2">Belongs to the V-ATPase 116 kDa subunit family.</text>
</comment>
<evidence type="ECO:0000256" key="3">
    <source>
        <dbReference type="ARBA" id="ARBA00022448"/>
    </source>
</evidence>
<keyword evidence="3" id="KW-0813">Transport</keyword>
<reference evidence="10 11" key="1">
    <citation type="submission" date="2017-12" db="EMBL/GenBank/DDBJ databases">
        <title>Phylogenetic diversity of female urinary microbiome.</title>
        <authorList>
            <person name="Thomas-White K."/>
            <person name="Wolfe A.J."/>
        </authorList>
    </citation>
    <scope>NUCLEOTIDE SEQUENCE [LARGE SCALE GENOMIC DNA]</scope>
    <source>
        <strain evidence="10 11">UMB0898</strain>
    </source>
</reference>
<feature type="transmembrane region" description="Helical" evidence="9">
    <location>
        <begin position="512"/>
        <end position="530"/>
    </location>
</feature>
<dbReference type="InterPro" id="IPR002490">
    <property type="entry name" value="V-ATPase_116kDa_su"/>
</dbReference>
<feature type="transmembrane region" description="Helical" evidence="9">
    <location>
        <begin position="371"/>
        <end position="397"/>
    </location>
</feature>
<dbReference type="Gene3D" id="3.30.70.2170">
    <property type="match status" value="1"/>
</dbReference>
<dbReference type="GO" id="GO:0007035">
    <property type="term" value="P:vacuolar acidification"/>
    <property type="evidence" value="ECO:0007669"/>
    <property type="project" value="TreeGrafter"/>
</dbReference>
<name>A0A2I1K5D2_9LACT</name>